<evidence type="ECO:0000259" key="10">
    <source>
        <dbReference type="Pfam" id="PF21088"/>
    </source>
</evidence>
<keyword evidence="6 7" id="KW-0472">Membrane</keyword>
<keyword evidence="12" id="KW-1185">Reference proteome</keyword>
<evidence type="ECO:0000256" key="3">
    <source>
        <dbReference type="ARBA" id="ARBA00022475"/>
    </source>
</evidence>
<dbReference type="SUPFAM" id="SSF50182">
    <property type="entry name" value="Sm-like ribonucleoproteins"/>
    <property type="match status" value="1"/>
</dbReference>
<dbReference type="GO" id="GO:0008381">
    <property type="term" value="F:mechanosensitive monoatomic ion channel activity"/>
    <property type="evidence" value="ECO:0007669"/>
    <property type="project" value="InterPro"/>
</dbReference>
<dbReference type="EMBL" id="CP033169">
    <property type="protein sequence ID" value="AYO32103.1"/>
    <property type="molecule type" value="Genomic_DNA"/>
</dbReference>
<reference evidence="11 12" key="1">
    <citation type="submission" date="2018-10" db="EMBL/GenBank/DDBJ databases">
        <authorList>
            <person name="Zhang X."/>
        </authorList>
    </citation>
    <scope>NUCLEOTIDE SEQUENCE [LARGE SCALE GENOMIC DNA]</scope>
    <source>
        <strain evidence="11 12">SK-G1</strain>
    </source>
</reference>
<dbReference type="GO" id="GO:0005886">
    <property type="term" value="C:plasma membrane"/>
    <property type="evidence" value="ECO:0007669"/>
    <property type="project" value="UniProtKB-SubCell"/>
</dbReference>
<dbReference type="Gene3D" id="2.30.30.60">
    <property type="match status" value="1"/>
</dbReference>
<organism evidence="11 12">
    <name type="scientific">Biomaibacter acetigenes</name>
    <dbReference type="NCBI Taxonomy" id="2316383"/>
    <lineage>
        <taxon>Bacteria</taxon>
        <taxon>Bacillati</taxon>
        <taxon>Bacillota</taxon>
        <taxon>Clostridia</taxon>
        <taxon>Thermosediminibacterales</taxon>
        <taxon>Tepidanaerobacteraceae</taxon>
        <taxon>Biomaibacter</taxon>
    </lineage>
</organism>
<dbReference type="InterPro" id="IPR049142">
    <property type="entry name" value="MS_channel_1st"/>
</dbReference>
<dbReference type="Proteomes" id="UP000280960">
    <property type="component" value="Chromosome"/>
</dbReference>
<protein>
    <submittedName>
        <fullName evidence="11">Mechanosensitive ion channel family protein</fullName>
    </submittedName>
</protein>
<dbReference type="Pfam" id="PF21088">
    <property type="entry name" value="MS_channel_1st"/>
    <property type="match status" value="1"/>
</dbReference>
<feature type="transmembrane region" description="Helical" evidence="7">
    <location>
        <begin position="18"/>
        <end position="36"/>
    </location>
</feature>
<evidence type="ECO:0000256" key="1">
    <source>
        <dbReference type="ARBA" id="ARBA00004651"/>
    </source>
</evidence>
<dbReference type="RefSeq" id="WP_120765115.1">
    <property type="nucleotide sequence ID" value="NZ_CP033169.1"/>
</dbReference>
<dbReference type="Gene3D" id="1.10.287.1260">
    <property type="match status" value="1"/>
</dbReference>
<dbReference type="InterPro" id="IPR023408">
    <property type="entry name" value="MscS_beta-dom_sf"/>
</dbReference>
<evidence type="ECO:0000313" key="11">
    <source>
        <dbReference type="EMBL" id="AYO32103.1"/>
    </source>
</evidence>
<feature type="transmembrane region" description="Helical" evidence="7">
    <location>
        <begin position="96"/>
        <end position="115"/>
    </location>
</feature>
<comment type="subcellular location">
    <subcellularLocation>
        <location evidence="1">Cell membrane</location>
        <topology evidence="1">Multi-pass membrane protein</topology>
    </subcellularLocation>
</comment>
<dbReference type="SUPFAM" id="SSF82689">
    <property type="entry name" value="Mechanosensitive channel protein MscS (YggB), C-terminal domain"/>
    <property type="match status" value="1"/>
</dbReference>
<dbReference type="PANTHER" id="PTHR30460:SF0">
    <property type="entry name" value="MODERATE CONDUCTANCE MECHANOSENSITIVE CHANNEL YBIO"/>
    <property type="match status" value="1"/>
</dbReference>
<gene>
    <name evidence="11" type="ORF">D2962_17180</name>
</gene>
<dbReference type="FunFam" id="3.30.70.100:FF:000018">
    <property type="entry name" value="MscS mechanosensitive ion channel"/>
    <property type="match status" value="1"/>
</dbReference>
<evidence type="ECO:0000256" key="4">
    <source>
        <dbReference type="ARBA" id="ARBA00022692"/>
    </source>
</evidence>
<keyword evidence="4 7" id="KW-0812">Transmembrane</keyword>
<feature type="domain" description="Mechanosensitive ion channel MscS" evidence="8">
    <location>
        <begin position="113"/>
        <end position="178"/>
    </location>
</feature>
<keyword evidence="3" id="KW-1003">Cell membrane</keyword>
<proteinExistence type="inferred from homology"/>
<evidence type="ECO:0000256" key="7">
    <source>
        <dbReference type="SAM" id="Phobius"/>
    </source>
</evidence>
<feature type="domain" description="Mechanosensitive ion channel transmembrane helices 2/3" evidence="10">
    <location>
        <begin position="72"/>
        <end position="112"/>
    </location>
</feature>
<dbReference type="Pfam" id="PF00924">
    <property type="entry name" value="MS_channel_2nd"/>
    <property type="match status" value="1"/>
</dbReference>
<dbReference type="SUPFAM" id="SSF82861">
    <property type="entry name" value="Mechanosensitive channel protein MscS (YggB), transmembrane region"/>
    <property type="match status" value="1"/>
</dbReference>
<evidence type="ECO:0000259" key="9">
    <source>
        <dbReference type="Pfam" id="PF21082"/>
    </source>
</evidence>
<evidence type="ECO:0000259" key="8">
    <source>
        <dbReference type="Pfam" id="PF00924"/>
    </source>
</evidence>
<name>A0A3G2R9K6_9FIRM</name>
<keyword evidence="5 7" id="KW-1133">Transmembrane helix</keyword>
<dbReference type="InterPro" id="IPR006685">
    <property type="entry name" value="MscS_channel_2nd"/>
</dbReference>
<sequence>MNDIIQAYKDFMTKLPPFAVPVAKAAAIIFLAYIAIKFSEGFIDRIFLIKNDGKIPMNENKKRTLTGLLKSIVRYVTYFVVIINLLQLMGIDTKSLLTAAGIGGLAVGFGAQNLVKDVISGFFIIFEDQYSIGDYVEAAGVAGTVEDLGIRSTRLRDFGGQLHIIPNGEITRVTNHSRGPMRALVDVSIAYEEDIDAALAVLEDVCKEIRNKREDILEGPSVLGVTKLGPSEVVVTILAKTVPMQQWSVEREIRKAAKVRLEKEGIEIPYPRVVYIKKGSEKEDGSS</sequence>
<evidence type="ECO:0000313" key="12">
    <source>
        <dbReference type="Proteomes" id="UP000280960"/>
    </source>
</evidence>
<evidence type="ECO:0000256" key="6">
    <source>
        <dbReference type="ARBA" id="ARBA00023136"/>
    </source>
</evidence>
<dbReference type="InterPro" id="IPR011066">
    <property type="entry name" value="MscS_channel_C_sf"/>
</dbReference>
<evidence type="ECO:0000256" key="5">
    <source>
        <dbReference type="ARBA" id="ARBA00022989"/>
    </source>
</evidence>
<dbReference type="FunFam" id="2.30.30.60:FF:000001">
    <property type="entry name" value="MscS Mechanosensitive ion channel"/>
    <property type="match status" value="1"/>
</dbReference>
<dbReference type="Pfam" id="PF21082">
    <property type="entry name" value="MS_channel_3rd"/>
    <property type="match status" value="1"/>
</dbReference>
<feature type="domain" description="Mechanosensitive ion channel MscS C-terminal" evidence="9">
    <location>
        <begin position="185"/>
        <end position="268"/>
    </location>
</feature>
<comment type="similarity">
    <text evidence="2">Belongs to the MscS (TC 1.A.23) family.</text>
</comment>
<dbReference type="InterPro" id="IPR049278">
    <property type="entry name" value="MS_channel_C"/>
</dbReference>
<feature type="transmembrane region" description="Helical" evidence="7">
    <location>
        <begin position="72"/>
        <end position="90"/>
    </location>
</feature>
<accession>A0A3G2R9K6</accession>
<evidence type="ECO:0000256" key="2">
    <source>
        <dbReference type="ARBA" id="ARBA00008017"/>
    </source>
</evidence>
<dbReference type="PANTHER" id="PTHR30460">
    <property type="entry name" value="MODERATE CONDUCTANCE MECHANOSENSITIVE CHANNEL YBIO"/>
    <property type="match status" value="1"/>
</dbReference>
<dbReference type="AlphaFoldDB" id="A0A3G2R9K6"/>
<dbReference type="Gene3D" id="3.30.70.100">
    <property type="match status" value="1"/>
</dbReference>
<dbReference type="InterPro" id="IPR045276">
    <property type="entry name" value="YbiO_bact"/>
</dbReference>
<dbReference type="KEGG" id="bacg:D2962_17180"/>
<dbReference type="InterPro" id="IPR011014">
    <property type="entry name" value="MscS_channel_TM-2"/>
</dbReference>
<dbReference type="InterPro" id="IPR010920">
    <property type="entry name" value="LSM_dom_sf"/>
</dbReference>